<dbReference type="RefSeq" id="XP_067756159.1">
    <property type="nucleotide sequence ID" value="XM_067899369.1"/>
</dbReference>
<dbReference type="EMBL" id="JAFJZO010000027">
    <property type="protein sequence ID" value="KAG5501536.1"/>
    <property type="molecule type" value="Genomic_DNA"/>
</dbReference>
<keyword evidence="2" id="KW-1185">Reference proteome</keyword>
<gene>
    <name evidence="1" type="ORF">JKF63_03365</name>
</gene>
<dbReference type="KEGG" id="phet:94289446"/>
<organism evidence="1 2">
    <name type="scientific">Porcisia hertigi</name>
    <dbReference type="NCBI Taxonomy" id="2761500"/>
    <lineage>
        <taxon>Eukaryota</taxon>
        <taxon>Discoba</taxon>
        <taxon>Euglenozoa</taxon>
        <taxon>Kinetoplastea</taxon>
        <taxon>Metakinetoplastina</taxon>
        <taxon>Trypanosomatida</taxon>
        <taxon>Trypanosomatidae</taxon>
        <taxon>Leishmaniinae</taxon>
        <taxon>Porcisia</taxon>
    </lineage>
</organism>
<evidence type="ECO:0000313" key="1">
    <source>
        <dbReference type="EMBL" id="KAG5501536.1"/>
    </source>
</evidence>
<sequence length="650" mass="70510">MCPRLLTSASAVVCVSLTSTVSRRGGNSYLRGAARTPRATANNQAAVPPPFLDGCFQCAHDSEGSARSSLINCVSLMSASRGYSSPAFRRSCSRSAASSIVLSLSFPSCYAGSATAARTLRRGFYSGLDESRVHRLRRSGMTFNRPRGRDMFSAAFESRLRIVPLTQMSDLYGPIDISLLTAVNAEDPTSSKGNVLEHKKYMAGDALMRKVVERKQRAEATLHEKRDWHVLVVDPIEPRMAGASVPFPSAHPAYYLDWVAAEGKPPPSSCVLERRLTAEFGLPLANAEADVADAGTGAAVAAHTPTAETHAFFYTPANRRHLQQNGDTTLLSASQVRQTTLSIPNPLSTSAQPLPSSSHTIRQHIHTAVCIDPDISHGRFQREEAQVEMISAYRNILYEAAELGHTLSASSSAGGSLQRTMATQRKGPFVADVVRVPALCHYSCGQRFLHELGKLNQQSVIKGFHRLSNEAKELLIMNRSFTVEIYVPPMLLGQFEHAFLEEPWEVPLSTLNPGRTALYPGLAPPPALLQYDGWIGKRPELVEGIATKGRSLLRGGKVGLDGQLIEEREVLASLRVFGALEEQQKMLEGERKTAAEQLGAPLQPTYAPLLAGLQTEAEHHPGDEVAENPFRSCVNDAPAAVAATTTENVK</sequence>
<protein>
    <submittedName>
        <fullName evidence="1">Uncharacterized protein</fullName>
    </submittedName>
</protein>
<reference evidence="1 2" key="1">
    <citation type="submission" date="2021-02" db="EMBL/GenBank/DDBJ databases">
        <title>Porcisia hertigi Genome sequencing and assembly.</title>
        <authorList>
            <person name="Almutairi H."/>
            <person name="Gatherer D."/>
        </authorList>
    </citation>
    <scope>NUCLEOTIDE SEQUENCE [LARGE SCALE GENOMIC DNA]</scope>
    <source>
        <strain evidence="1 2">C119</strain>
    </source>
</reference>
<evidence type="ECO:0000313" key="2">
    <source>
        <dbReference type="Proteomes" id="UP000674318"/>
    </source>
</evidence>
<dbReference type="Proteomes" id="UP000674318">
    <property type="component" value="Unassembled WGS sequence"/>
</dbReference>
<name>A0A836IN06_9TRYP</name>
<dbReference type="GeneID" id="94289446"/>
<proteinExistence type="predicted"/>
<comment type="caution">
    <text evidence="1">The sequence shown here is derived from an EMBL/GenBank/DDBJ whole genome shotgun (WGS) entry which is preliminary data.</text>
</comment>
<accession>A0A836IN06</accession>
<dbReference type="OrthoDB" id="244508at2759"/>
<dbReference type="AlphaFoldDB" id="A0A836IN06"/>